<dbReference type="SUPFAM" id="SSF88946">
    <property type="entry name" value="Sigma2 domain of RNA polymerase sigma factors"/>
    <property type="match status" value="1"/>
</dbReference>
<dbReference type="KEGG" id="npy:NPRO_15210"/>
<dbReference type="InterPro" id="IPR036388">
    <property type="entry name" value="WH-like_DNA-bd_sf"/>
</dbReference>
<proteinExistence type="inferred from homology"/>
<dbReference type="CDD" id="cd06171">
    <property type="entry name" value="Sigma70_r4"/>
    <property type="match status" value="1"/>
</dbReference>
<dbReference type="InterPro" id="IPR039425">
    <property type="entry name" value="RNA_pol_sigma-70-like"/>
</dbReference>
<dbReference type="Proteomes" id="UP000662873">
    <property type="component" value="Chromosome"/>
</dbReference>
<feature type="domain" description="RNA polymerase sigma factor 70 region 4 type 2" evidence="7">
    <location>
        <begin position="136"/>
        <end position="187"/>
    </location>
</feature>
<gene>
    <name evidence="8" type="ORF">NPRO_15210</name>
</gene>
<evidence type="ECO:0000256" key="4">
    <source>
        <dbReference type="ARBA" id="ARBA00023125"/>
    </source>
</evidence>
<dbReference type="Pfam" id="PF04542">
    <property type="entry name" value="Sigma70_r2"/>
    <property type="match status" value="1"/>
</dbReference>
<evidence type="ECO:0000259" key="6">
    <source>
        <dbReference type="Pfam" id="PF04542"/>
    </source>
</evidence>
<dbReference type="GO" id="GO:0003677">
    <property type="term" value="F:DNA binding"/>
    <property type="evidence" value="ECO:0007669"/>
    <property type="project" value="UniProtKB-KW"/>
</dbReference>
<evidence type="ECO:0000256" key="5">
    <source>
        <dbReference type="ARBA" id="ARBA00023163"/>
    </source>
</evidence>
<dbReference type="NCBIfam" id="TIGR02937">
    <property type="entry name" value="sigma70-ECF"/>
    <property type="match status" value="1"/>
</dbReference>
<dbReference type="AlphaFoldDB" id="A0A809S543"/>
<dbReference type="Pfam" id="PF08281">
    <property type="entry name" value="Sigma70_r4_2"/>
    <property type="match status" value="1"/>
</dbReference>
<dbReference type="Gene3D" id="1.10.1740.10">
    <property type="match status" value="1"/>
</dbReference>
<reference evidence="8" key="1">
    <citation type="journal article" name="DNA Res.">
        <title>The physiological potential of anammox bacteria as revealed by their core genome structure.</title>
        <authorList>
            <person name="Okubo T."/>
            <person name="Toyoda A."/>
            <person name="Fukuhara K."/>
            <person name="Uchiyama I."/>
            <person name="Harigaya Y."/>
            <person name="Kuroiwa M."/>
            <person name="Suzuki T."/>
            <person name="Murakami Y."/>
            <person name="Suwa Y."/>
            <person name="Takami H."/>
        </authorList>
    </citation>
    <scope>NUCLEOTIDE SEQUENCE</scope>
    <source>
        <strain evidence="8">317325-2</strain>
    </source>
</reference>
<evidence type="ECO:0000313" key="9">
    <source>
        <dbReference type="Proteomes" id="UP000662873"/>
    </source>
</evidence>
<dbReference type="GO" id="GO:0006352">
    <property type="term" value="P:DNA-templated transcription initiation"/>
    <property type="evidence" value="ECO:0007669"/>
    <property type="project" value="InterPro"/>
</dbReference>
<evidence type="ECO:0000256" key="1">
    <source>
        <dbReference type="ARBA" id="ARBA00010641"/>
    </source>
</evidence>
<keyword evidence="5" id="KW-0804">Transcription</keyword>
<dbReference type="InterPro" id="IPR013325">
    <property type="entry name" value="RNA_pol_sigma_r2"/>
</dbReference>
<feature type="domain" description="RNA polymerase sigma-70 region 2" evidence="6">
    <location>
        <begin position="33"/>
        <end position="100"/>
    </location>
</feature>
<keyword evidence="4" id="KW-0238">DNA-binding</keyword>
<keyword evidence="2" id="KW-0805">Transcription regulation</keyword>
<dbReference type="InterPro" id="IPR013249">
    <property type="entry name" value="RNA_pol_sigma70_r4_t2"/>
</dbReference>
<dbReference type="SUPFAM" id="SSF88659">
    <property type="entry name" value="Sigma3 and sigma4 domains of RNA polymerase sigma factors"/>
    <property type="match status" value="1"/>
</dbReference>
<sequence>MAMRRSPQLDPSAELALVERCRSNDAEAFAQIIDRYQGRLFGFVKRMVADPEDAADLTQEAFIRAYQAIGRFDGRSSVRTWLFRIAHNLCIDRARRNERRLAETRLDAAFDDAEELQVSDERWDPERWVIEEELRQVIESAISTMSAKLKSVLLLHDKEDMSYEEISAALEIPVGTVKSRLFLARLHVQKAVSPYIDGGAT</sequence>
<dbReference type="InterPro" id="IPR013324">
    <property type="entry name" value="RNA_pol_sigma_r3/r4-like"/>
</dbReference>
<name>A0A809S543_9BACT</name>
<keyword evidence="3" id="KW-0731">Sigma factor</keyword>
<comment type="similarity">
    <text evidence="1">Belongs to the sigma-70 factor family. ECF subfamily.</text>
</comment>
<dbReference type="GO" id="GO:0016987">
    <property type="term" value="F:sigma factor activity"/>
    <property type="evidence" value="ECO:0007669"/>
    <property type="project" value="UniProtKB-KW"/>
</dbReference>
<accession>A0A809S543</accession>
<evidence type="ECO:0000259" key="7">
    <source>
        <dbReference type="Pfam" id="PF08281"/>
    </source>
</evidence>
<dbReference type="InterPro" id="IPR014284">
    <property type="entry name" value="RNA_pol_sigma-70_dom"/>
</dbReference>
<evidence type="ECO:0000256" key="2">
    <source>
        <dbReference type="ARBA" id="ARBA00023015"/>
    </source>
</evidence>
<dbReference type="PANTHER" id="PTHR43133">
    <property type="entry name" value="RNA POLYMERASE ECF-TYPE SIGMA FACTO"/>
    <property type="match status" value="1"/>
</dbReference>
<dbReference type="PANTHER" id="PTHR43133:SF8">
    <property type="entry name" value="RNA POLYMERASE SIGMA FACTOR HI_1459-RELATED"/>
    <property type="match status" value="1"/>
</dbReference>
<dbReference type="EMBL" id="AP021858">
    <property type="protein sequence ID" value="BBO23926.1"/>
    <property type="molecule type" value="Genomic_DNA"/>
</dbReference>
<evidence type="ECO:0000313" key="8">
    <source>
        <dbReference type="EMBL" id="BBO23926.1"/>
    </source>
</evidence>
<organism evidence="8 9">
    <name type="scientific">Candidatus Nitrosymbiomonas proteolyticus</name>
    <dbReference type="NCBI Taxonomy" id="2608984"/>
    <lineage>
        <taxon>Bacteria</taxon>
        <taxon>Bacillati</taxon>
        <taxon>Armatimonadota</taxon>
        <taxon>Armatimonadota incertae sedis</taxon>
        <taxon>Candidatus Nitrosymbiomonas</taxon>
    </lineage>
</organism>
<evidence type="ECO:0000256" key="3">
    <source>
        <dbReference type="ARBA" id="ARBA00023082"/>
    </source>
</evidence>
<protein>
    <submittedName>
        <fullName evidence="8">RNA polymerase, sigma-24 subunit, RpoE</fullName>
    </submittedName>
</protein>
<dbReference type="Gene3D" id="1.10.10.10">
    <property type="entry name" value="Winged helix-like DNA-binding domain superfamily/Winged helix DNA-binding domain"/>
    <property type="match status" value="1"/>
</dbReference>
<dbReference type="InterPro" id="IPR007627">
    <property type="entry name" value="RNA_pol_sigma70_r2"/>
</dbReference>